<feature type="transmembrane region" description="Helical" evidence="4">
    <location>
        <begin position="325"/>
        <end position="343"/>
    </location>
</feature>
<comment type="similarity">
    <text evidence="1">Belongs to the adenylyl cyclase class-3 family.</text>
</comment>
<dbReference type="Pfam" id="PF05226">
    <property type="entry name" value="CHASE2"/>
    <property type="match status" value="1"/>
</dbReference>
<dbReference type="InterPro" id="IPR019734">
    <property type="entry name" value="TPR_rpt"/>
</dbReference>
<feature type="domain" description="PAS" evidence="5">
    <location>
        <begin position="412"/>
        <end position="448"/>
    </location>
</feature>
<evidence type="ECO:0000313" key="9">
    <source>
        <dbReference type="Proteomes" id="UP001525890"/>
    </source>
</evidence>
<dbReference type="InterPro" id="IPR035965">
    <property type="entry name" value="PAS-like_dom_sf"/>
</dbReference>
<dbReference type="CDD" id="cd07302">
    <property type="entry name" value="CHD"/>
    <property type="match status" value="1"/>
</dbReference>
<evidence type="ECO:0000256" key="1">
    <source>
        <dbReference type="ARBA" id="ARBA00005381"/>
    </source>
</evidence>
<dbReference type="PANTHER" id="PTHR43081">
    <property type="entry name" value="ADENYLATE CYCLASE, TERMINAL-DIFFERENTIATION SPECIFIC-RELATED"/>
    <property type="match status" value="1"/>
</dbReference>
<dbReference type="SUPFAM" id="SSF55073">
    <property type="entry name" value="Nucleotide cyclase"/>
    <property type="match status" value="1"/>
</dbReference>
<proteinExistence type="inferred from homology"/>
<feature type="transmembrane region" description="Helical" evidence="4">
    <location>
        <begin position="382"/>
        <end position="404"/>
    </location>
</feature>
<feature type="transmembrane region" description="Helical" evidence="4">
    <location>
        <begin position="355"/>
        <end position="376"/>
    </location>
</feature>
<feature type="domain" description="PAC" evidence="6">
    <location>
        <begin position="491"/>
        <end position="543"/>
    </location>
</feature>
<feature type="repeat" description="TPR" evidence="2">
    <location>
        <begin position="789"/>
        <end position="822"/>
    </location>
</feature>
<keyword evidence="3" id="KW-0175">Coiled coil</keyword>
<feature type="coiled-coil region" evidence="3">
    <location>
        <begin position="534"/>
        <end position="561"/>
    </location>
</feature>
<dbReference type="CDD" id="cd00130">
    <property type="entry name" value="PAS"/>
    <property type="match status" value="1"/>
</dbReference>
<dbReference type="InterPro" id="IPR001054">
    <property type="entry name" value="A/G_cyclase"/>
</dbReference>
<dbReference type="NCBIfam" id="TIGR00229">
    <property type="entry name" value="sensory_box"/>
    <property type="match status" value="1"/>
</dbReference>
<dbReference type="PROSITE" id="PS50112">
    <property type="entry name" value="PAS"/>
    <property type="match status" value="1"/>
</dbReference>
<keyword evidence="4" id="KW-0812">Transmembrane</keyword>
<accession>A0ABT2MYE1</accession>
<dbReference type="InterPro" id="IPR000014">
    <property type="entry name" value="PAS"/>
</dbReference>
<dbReference type="Gene3D" id="3.30.70.1230">
    <property type="entry name" value="Nucleotide cyclase"/>
    <property type="match status" value="1"/>
</dbReference>
<dbReference type="Pfam" id="PF00211">
    <property type="entry name" value="Guanylate_cyc"/>
    <property type="match status" value="1"/>
</dbReference>
<dbReference type="InterPro" id="IPR000700">
    <property type="entry name" value="PAS-assoc_C"/>
</dbReference>
<comment type="caution">
    <text evidence="8">The sequence shown here is derived from an EMBL/GenBank/DDBJ whole genome shotgun (WGS) entry which is preliminary data.</text>
</comment>
<dbReference type="Pfam" id="PF08448">
    <property type="entry name" value="PAS_4"/>
    <property type="match status" value="1"/>
</dbReference>
<keyword evidence="9" id="KW-1185">Reference proteome</keyword>
<evidence type="ECO:0000256" key="3">
    <source>
        <dbReference type="SAM" id="Coils"/>
    </source>
</evidence>
<evidence type="ECO:0000256" key="2">
    <source>
        <dbReference type="PROSITE-ProRule" id="PRU00339"/>
    </source>
</evidence>
<dbReference type="InterPro" id="IPR029787">
    <property type="entry name" value="Nucleotide_cyclase"/>
</dbReference>
<keyword evidence="4" id="KW-1133">Transmembrane helix</keyword>
<evidence type="ECO:0000259" key="7">
    <source>
        <dbReference type="PROSITE" id="PS50125"/>
    </source>
</evidence>
<feature type="domain" description="Guanylate cyclase" evidence="7">
    <location>
        <begin position="600"/>
        <end position="726"/>
    </location>
</feature>
<dbReference type="SUPFAM" id="SSF55785">
    <property type="entry name" value="PYP-like sensor domain (PAS domain)"/>
    <property type="match status" value="1"/>
</dbReference>
<dbReference type="SMART" id="SM01080">
    <property type="entry name" value="CHASE2"/>
    <property type="match status" value="1"/>
</dbReference>
<dbReference type="InterPro" id="IPR050697">
    <property type="entry name" value="Adenylyl/Guanylyl_Cyclase_3/4"/>
</dbReference>
<keyword evidence="2" id="KW-0802">TPR repeat</keyword>
<organism evidence="8 9">
    <name type="scientific">Laspinema palackyanum D2a</name>
    <dbReference type="NCBI Taxonomy" id="2953684"/>
    <lineage>
        <taxon>Bacteria</taxon>
        <taxon>Bacillati</taxon>
        <taxon>Cyanobacteriota</taxon>
        <taxon>Cyanophyceae</taxon>
        <taxon>Oscillatoriophycideae</taxon>
        <taxon>Oscillatoriales</taxon>
        <taxon>Laspinemataceae</taxon>
        <taxon>Laspinema</taxon>
        <taxon>Laspinema palackyanum</taxon>
    </lineage>
</organism>
<dbReference type="PROSITE" id="PS50113">
    <property type="entry name" value="PAC"/>
    <property type="match status" value="1"/>
</dbReference>
<dbReference type="InterPro" id="IPR007890">
    <property type="entry name" value="CHASE2"/>
</dbReference>
<evidence type="ECO:0000256" key="4">
    <source>
        <dbReference type="SAM" id="Phobius"/>
    </source>
</evidence>
<dbReference type="PANTHER" id="PTHR43081:SF1">
    <property type="entry name" value="ADENYLATE CYCLASE, TERMINAL-DIFFERENTIATION SPECIFIC"/>
    <property type="match status" value="1"/>
</dbReference>
<reference evidence="8 9" key="1">
    <citation type="journal article" date="2022" name="Front. Microbiol.">
        <title>High genomic differentiation and limited gene flow indicate recent cryptic speciation within the genus Laspinema (cyanobacteria).</title>
        <authorList>
            <person name="Stanojkovic A."/>
            <person name="Skoupy S."/>
            <person name="Skaloud P."/>
            <person name="Dvorak P."/>
        </authorList>
    </citation>
    <scope>NUCLEOTIDE SEQUENCE [LARGE SCALE GENOMIC DNA]</scope>
    <source>
        <strain evidence="8 9">D2a</strain>
    </source>
</reference>
<evidence type="ECO:0000313" key="8">
    <source>
        <dbReference type="EMBL" id="MCT7969778.1"/>
    </source>
</evidence>
<dbReference type="PROSITE" id="PS50125">
    <property type="entry name" value="GUANYLATE_CYCLASE_2"/>
    <property type="match status" value="1"/>
</dbReference>
<sequence>MWLKLRKQVWKWRGVLMTAPTVAAIVISANSAGLFQLLEWATLDLFFRYRPAEPTDPRIVIVTIDEPDITEIGQWPMPDAVLAQLLEKVSAYEPRVIGIDLYRNFRVEPGSERLEQVFKSTPNLIGVEKVVGNRVKPPRLLEDLGQVAMADLVLDPDGKVRRSLLSVVTDEGETKLSLSARISLMYLEAEGQALEAVDPNSSHLKLGQARFIALEGNEGGYVRADTGGYQIFLNYKGREKNFKTISMTDILNDRISPDLIRDRVVLVGVTAESLNDLFLTPYSAYGNSLKRMPGVVIHANAVSQILSAALDGRPFIQVWRDSAEWFWVIFNSLFGATVSYSLLQARIFKNNSSGRWAIFAVWLGLGNLGLLIGGYVAFLNSWWIPIVSPIVALTTSAITIAGYYSRGLQRDSQSQLTQFLEAMPVAIAVLDAKGKPYYTNQKAKELLGKGPVTNAPTQRLSDVYQIYFVGSDRPYPAENLPIVRALQGERTTADDMEIHRPDATIPIEAWGTPIYDDNGNISYAMAAFQDITDRKQVEAERERFTKELFDLNQNLEDALDAELELTDAYGRFVPHEFLYFLGYESIVEVKLGEAVEMEMSILFSDIRDFTTLSEGMTPEDNFKFINSYLSSMEPAIADNNGFIDKYIGDAIMALFSGSADDAVKAGITMLNRLTEYNQGREQSGYLPIHIGIGINTGSLMLGTVGGQKRMDSTVISDAVNLASRIEGLTKNYGVALLIGDRTFCSLKDPNSYNIRHIDRVQVKGKSEIVSVYEVFDADPPAIREGKLITKSIFEEAIQLYNKGSYPEAARFFQKCLRINPEDKVAQIYLERTQSR</sequence>
<evidence type="ECO:0000259" key="5">
    <source>
        <dbReference type="PROSITE" id="PS50112"/>
    </source>
</evidence>
<dbReference type="PROSITE" id="PS50005">
    <property type="entry name" value="TPR"/>
    <property type="match status" value="1"/>
</dbReference>
<protein>
    <submittedName>
        <fullName evidence="8">CHASE2 domain-containing protein</fullName>
    </submittedName>
</protein>
<dbReference type="RefSeq" id="WP_368009225.1">
    <property type="nucleotide sequence ID" value="NZ_JAMXFF010000059.1"/>
</dbReference>
<name>A0ABT2MYE1_9CYAN</name>
<dbReference type="SMART" id="SM00044">
    <property type="entry name" value="CYCc"/>
    <property type="match status" value="1"/>
</dbReference>
<keyword evidence="4" id="KW-0472">Membrane</keyword>
<gene>
    <name evidence="8" type="ORF">NG799_26035</name>
</gene>
<evidence type="ECO:0000259" key="6">
    <source>
        <dbReference type="PROSITE" id="PS50113"/>
    </source>
</evidence>
<dbReference type="InterPro" id="IPR013656">
    <property type="entry name" value="PAS_4"/>
</dbReference>
<dbReference type="Gene3D" id="3.30.450.20">
    <property type="entry name" value="PAS domain"/>
    <property type="match status" value="1"/>
</dbReference>
<dbReference type="Proteomes" id="UP001525890">
    <property type="component" value="Unassembled WGS sequence"/>
</dbReference>
<dbReference type="EMBL" id="JAMXFF010000059">
    <property type="protein sequence ID" value="MCT7969778.1"/>
    <property type="molecule type" value="Genomic_DNA"/>
</dbReference>